<reference evidence="3 4" key="1">
    <citation type="submission" date="2015-02" db="EMBL/GenBank/DDBJ databases">
        <title>Draft genome of a novel marine cyanobacterium (Chroococcales) isolated from South Atlantic Ocean.</title>
        <authorList>
            <person name="Rigonato J."/>
            <person name="Alvarenga D.O."/>
            <person name="Branco L.H."/>
            <person name="Varani A.M."/>
            <person name="Brandini F.P."/>
            <person name="Fiore M.F."/>
        </authorList>
    </citation>
    <scope>NUCLEOTIDE SEQUENCE [LARGE SCALE GENOMIC DNA]</scope>
    <source>
        <strain evidence="3 4">CENA595</strain>
    </source>
</reference>
<evidence type="ECO:0000256" key="1">
    <source>
        <dbReference type="PROSITE-ProRule" id="PRU00169"/>
    </source>
</evidence>
<dbReference type="InterPro" id="IPR052893">
    <property type="entry name" value="TCS_response_regulator"/>
</dbReference>
<name>A0A0D8ZML1_9CYAN</name>
<accession>A0A0D8ZML1</accession>
<dbReference type="GO" id="GO:0000160">
    <property type="term" value="P:phosphorelay signal transduction system"/>
    <property type="evidence" value="ECO:0007669"/>
    <property type="project" value="InterPro"/>
</dbReference>
<evidence type="ECO:0000259" key="2">
    <source>
        <dbReference type="PROSITE" id="PS50110"/>
    </source>
</evidence>
<organism evidence="3 4">
    <name type="scientific">Aliterella atlantica CENA595</name>
    <dbReference type="NCBI Taxonomy" id="1618023"/>
    <lineage>
        <taxon>Bacteria</taxon>
        <taxon>Bacillati</taxon>
        <taxon>Cyanobacteriota</taxon>
        <taxon>Cyanophyceae</taxon>
        <taxon>Chroococcidiopsidales</taxon>
        <taxon>Aliterellaceae</taxon>
        <taxon>Aliterella</taxon>
    </lineage>
</organism>
<dbReference type="OrthoDB" id="5510574at2"/>
<dbReference type="Pfam" id="PF00072">
    <property type="entry name" value="Response_reg"/>
    <property type="match status" value="1"/>
</dbReference>
<sequence length="137" mass="15700">MADDDEDDCMLAQEALMESRLANDLHFVRDGEQLMDYLYRRGEYADRDVAPRPGLILLDLNMPKKDGREALKQIKADPELRQIPIVILTTSQAEADIHRSYDLGANSFITKPVTFSGLVEVMRTIGRYWFEIVELPL</sequence>
<dbReference type="EMBL" id="JYON01000030">
    <property type="protein sequence ID" value="KJH69990.1"/>
    <property type="molecule type" value="Genomic_DNA"/>
</dbReference>
<dbReference type="PANTHER" id="PTHR44520">
    <property type="entry name" value="RESPONSE REGULATOR RCP1-RELATED"/>
    <property type="match status" value="1"/>
</dbReference>
<dbReference type="InterPro" id="IPR001789">
    <property type="entry name" value="Sig_transdc_resp-reg_receiver"/>
</dbReference>
<proteinExistence type="predicted"/>
<dbReference type="Gene3D" id="3.40.50.2300">
    <property type="match status" value="1"/>
</dbReference>
<dbReference type="CDD" id="cd17557">
    <property type="entry name" value="REC_Rcp-like"/>
    <property type="match status" value="1"/>
</dbReference>
<keyword evidence="1" id="KW-0597">Phosphoprotein</keyword>
<dbReference type="SMART" id="SM00448">
    <property type="entry name" value="REC"/>
    <property type="match status" value="1"/>
</dbReference>
<feature type="modified residue" description="4-aspartylphosphate" evidence="1">
    <location>
        <position position="59"/>
    </location>
</feature>
<dbReference type="InterPro" id="IPR011006">
    <property type="entry name" value="CheY-like_superfamily"/>
</dbReference>
<dbReference type="SUPFAM" id="SSF52172">
    <property type="entry name" value="CheY-like"/>
    <property type="match status" value="1"/>
</dbReference>
<dbReference type="STRING" id="1618023.UH38_20855"/>
<evidence type="ECO:0000313" key="3">
    <source>
        <dbReference type="EMBL" id="KJH69990.1"/>
    </source>
</evidence>
<dbReference type="PATRIC" id="fig|1618023.3.peg.2455"/>
<dbReference type="PANTHER" id="PTHR44520:SF2">
    <property type="entry name" value="RESPONSE REGULATOR RCP1"/>
    <property type="match status" value="1"/>
</dbReference>
<dbReference type="AlphaFoldDB" id="A0A0D8ZML1"/>
<evidence type="ECO:0000313" key="4">
    <source>
        <dbReference type="Proteomes" id="UP000032452"/>
    </source>
</evidence>
<dbReference type="Proteomes" id="UP000032452">
    <property type="component" value="Unassembled WGS sequence"/>
</dbReference>
<comment type="caution">
    <text evidence="3">The sequence shown here is derived from an EMBL/GenBank/DDBJ whole genome shotgun (WGS) entry which is preliminary data.</text>
</comment>
<gene>
    <name evidence="3" type="ORF">UH38_20855</name>
</gene>
<protein>
    <submittedName>
        <fullName evidence="3">Chemotaxis protein CheY</fullName>
    </submittedName>
</protein>
<dbReference type="PROSITE" id="PS50110">
    <property type="entry name" value="RESPONSE_REGULATORY"/>
    <property type="match status" value="1"/>
</dbReference>
<feature type="domain" description="Response regulatory" evidence="2">
    <location>
        <begin position="1"/>
        <end position="126"/>
    </location>
</feature>
<keyword evidence="4" id="KW-1185">Reference proteome</keyword>